<dbReference type="STRING" id="1157962.A0A250X691"/>
<dbReference type="Proteomes" id="UP000232323">
    <property type="component" value="Unassembled WGS sequence"/>
</dbReference>
<evidence type="ECO:0000256" key="3">
    <source>
        <dbReference type="SAM" id="MobiDB-lite"/>
    </source>
</evidence>
<evidence type="ECO:0000313" key="6">
    <source>
        <dbReference type="Proteomes" id="UP000232323"/>
    </source>
</evidence>
<dbReference type="InterPro" id="IPR021419">
    <property type="entry name" value="Mediator_Med25_VWA"/>
</dbReference>
<feature type="compositionally biased region" description="Low complexity" evidence="3">
    <location>
        <begin position="671"/>
        <end position="694"/>
    </location>
</feature>
<organism evidence="5 6">
    <name type="scientific">Chlamydomonas eustigma</name>
    <dbReference type="NCBI Taxonomy" id="1157962"/>
    <lineage>
        <taxon>Eukaryota</taxon>
        <taxon>Viridiplantae</taxon>
        <taxon>Chlorophyta</taxon>
        <taxon>core chlorophytes</taxon>
        <taxon>Chlorophyceae</taxon>
        <taxon>CS clade</taxon>
        <taxon>Chlamydomonadales</taxon>
        <taxon>Chlamydomonadaceae</taxon>
        <taxon>Chlamydomonas</taxon>
    </lineage>
</organism>
<dbReference type="GO" id="GO:0045944">
    <property type="term" value="P:positive regulation of transcription by RNA polymerase II"/>
    <property type="evidence" value="ECO:0007669"/>
    <property type="project" value="TreeGrafter"/>
</dbReference>
<proteinExistence type="inferred from homology"/>
<evidence type="ECO:0000256" key="1">
    <source>
        <dbReference type="ARBA" id="ARBA00009102"/>
    </source>
</evidence>
<dbReference type="PANTHER" id="PTHR12433">
    <property type="entry name" value="MEDIATOR OF RNA POLYMERASE II TRANSCRIPTION SUBUNIT 25"/>
    <property type="match status" value="1"/>
</dbReference>
<feature type="domain" description="Mediator of RNA polymerase II transcription subunit 25 von Willebrand factor type A" evidence="4">
    <location>
        <begin position="112"/>
        <end position="197"/>
    </location>
</feature>
<feature type="compositionally biased region" description="Low complexity" evidence="3">
    <location>
        <begin position="621"/>
        <end position="654"/>
    </location>
</feature>
<name>A0A250X691_9CHLO</name>
<dbReference type="EMBL" id="BEGY01000033">
    <property type="protein sequence ID" value="GAX78585.1"/>
    <property type="molecule type" value="Genomic_DNA"/>
</dbReference>
<dbReference type="Pfam" id="PF11265">
    <property type="entry name" value="Med25_VWA"/>
    <property type="match status" value="1"/>
</dbReference>
<feature type="compositionally biased region" description="Low complexity" evidence="3">
    <location>
        <begin position="387"/>
        <end position="403"/>
    </location>
</feature>
<feature type="compositionally biased region" description="Polar residues" evidence="3">
    <location>
        <begin position="80"/>
        <end position="100"/>
    </location>
</feature>
<dbReference type="GO" id="GO:0005667">
    <property type="term" value="C:transcription regulator complex"/>
    <property type="evidence" value="ECO:0007669"/>
    <property type="project" value="TreeGrafter"/>
</dbReference>
<dbReference type="GO" id="GO:0016592">
    <property type="term" value="C:mediator complex"/>
    <property type="evidence" value="ECO:0007669"/>
    <property type="project" value="TreeGrafter"/>
</dbReference>
<keyword evidence="6" id="KW-1185">Reference proteome</keyword>
<evidence type="ECO:0000256" key="2">
    <source>
        <dbReference type="ARBA" id="ARBA00019694"/>
    </source>
</evidence>
<feature type="region of interest" description="Disordered" evidence="3">
    <location>
        <begin position="382"/>
        <end position="412"/>
    </location>
</feature>
<comment type="caution">
    <text evidence="5">The sequence shown here is derived from an EMBL/GenBank/DDBJ whole genome shotgun (WGS) entry which is preliminary data.</text>
</comment>
<feature type="region of interest" description="Disordered" evidence="3">
    <location>
        <begin position="80"/>
        <end position="106"/>
    </location>
</feature>
<dbReference type="PANTHER" id="PTHR12433:SF11">
    <property type="entry name" value="MEDIATOR OF RNA POLYMERASE II TRANSCRIPTION SUBUNIT 25"/>
    <property type="match status" value="1"/>
</dbReference>
<accession>A0A250X691</accession>
<evidence type="ECO:0000259" key="4">
    <source>
        <dbReference type="Pfam" id="PF11265"/>
    </source>
</evidence>
<dbReference type="OrthoDB" id="7690434at2759"/>
<evidence type="ECO:0000313" key="5">
    <source>
        <dbReference type="EMBL" id="GAX78585.1"/>
    </source>
</evidence>
<reference evidence="5 6" key="1">
    <citation type="submission" date="2017-08" db="EMBL/GenBank/DDBJ databases">
        <title>Acidophilic green algal genome provides insights into adaptation to an acidic environment.</title>
        <authorList>
            <person name="Hirooka S."/>
            <person name="Hirose Y."/>
            <person name="Kanesaki Y."/>
            <person name="Higuchi S."/>
            <person name="Fujiwara T."/>
            <person name="Onuma R."/>
            <person name="Era A."/>
            <person name="Ohbayashi R."/>
            <person name="Uzuka A."/>
            <person name="Nozaki H."/>
            <person name="Yoshikawa H."/>
            <person name="Miyagishima S.Y."/>
        </authorList>
    </citation>
    <scope>NUCLEOTIDE SEQUENCE [LARGE SCALE GENOMIC DNA]</scope>
    <source>
        <strain evidence="5 6">NIES-2499</strain>
    </source>
</reference>
<feature type="compositionally biased region" description="Low complexity" evidence="3">
    <location>
        <begin position="553"/>
        <end position="603"/>
    </location>
</feature>
<comment type="similarity">
    <text evidence="1">Belongs to the Mediator complex subunit 25 family.</text>
</comment>
<gene>
    <name evidence="5" type="ORF">CEUSTIGMA_g6024.t1</name>
</gene>
<protein>
    <recommendedName>
        <fullName evidence="2">Mediator of RNA polymerase II transcription subunit 25</fullName>
    </recommendedName>
</protein>
<dbReference type="AlphaFoldDB" id="A0A250X691"/>
<feature type="region of interest" description="Disordered" evidence="3">
    <location>
        <begin position="528"/>
        <end position="694"/>
    </location>
</feature>
<sequence length="864" mass="93071">MQAGRNNNQIAAGFTQPLSTPQQGIIQQESLTQQQQSQSQHYGNSDVKNVFAAGTPNSAMYFDPQNSAAGQAAGSAVFVSQQAEAAPTKQPNPASTHISNTSGTTRGTGGSRILFVLEGTVAMQRAWPEFRGCYVEPLLRAVDRGTMGPVEMSLIVFRSRSMPTDALLDCSGWTKSVAEMRRWLDGIKFRGCGIQDTLLTHALLEAMYLQTVPSKLPRLSSAVLPASATTTDGSSSPLQPHLCHCLVLSVSEHCKLPVIHQLPKPTSGVRLSSVVDKKRPLRSWDLNDAVACFKGCYNMSFSFIVLPGSSKDRSSGALSHPMSQLYLMAWAGCSIRGELEANFPIVGGGGGAREVISAYCSTSQIILSSTYYTGTAESSVRPQLGIPQSTPGTGGTFSTPPGSAGITPQNTGYPPPLLQQQQPVAAGTAVVHPVAAATANQLNQYQAGGGGTGPASHRAAPTLSPPPLGAAGIMQQHPHQQQVPPLGNSNVAVGRSMGLLAQQQQQQATAGLSKQALNAMQHVAAPPGNAAGYQMQQQQHPGGRAVLWPPQLPQHQQQQQQQQVTNNPNFQPQALPPQQQSPWAMGLPPSVQHQQQQQQWPSTTPSPPLPNSVMQAGGRMGQQKGPQQQQQQQPYPGYQPHSGQMSLQQQQQQQANPYQVSHGGHLQHQTQSRQSVPPPIQQQQAQLQQQRKYTAPPAVAPPVMQQQPSTRNLVWKGSLSFSTDLLPHLGPGSLVLLFNLIGESSSLQPSMTQGWPAYITLSQKPDQMMQRKLKQVLQENNIRPGQPAPFTRIYFKIEAHNPEAVSAYHALASTYQSTLLCSFDLQGYMLAMLVKMLDLTQAVPANTELVGLLIPLHYIQNHMQ</sequence>